<dbReference type="PANTHER" id="PTHR46709:SF8">
    <property type="entry name" value="G-PROTEIN COUPLED RECEPTORS FAMILY 1 PROFILE DOMAIN-CONTAINING PROTEIN"/>
    <property type="match status" value="1"/>
</dbReference>
<dbReference type="EMBL" id="CATQJL010000305">
    <property type="protein sequence ID" value="CAJ0604297.1"/>
    <property type="molecule type" value="Genomic_DNA"/>
</dbReference>
<evidence type="ECO:0000313" key="1">
    <source>
        <dbReference type="EMBL" id="CAJ0604297.1"/>
    </source>
</evidence>
<accession>A0AA36MCA8</accession>
<sequence>MVCCYLAANIIDVIVAFWETIDIKSLYANEGVYTVTTDISSFLTILACSLRPPICVINDKHIRTAVFRQLQDLYGHLWSCCPDISRLRDKFFDTENESEKLVISSPKSPKPSISPVEPSFTPGGGIGALIMARCSINTTQQCGN</sequence>
<comment type="caution">
    <text evidence="1">The sequence shown here is derived from an EMBL/GenBank/DDBJ whole genome shotgun (WGS) entry which is preliminary data.</text>
</comment>
<dbReference type="AlphaFoldDB" id="A0AA36MCA8"/>
<proteinExistence type="predicted"/>
<organism evidence="1 2">
    <name type="scientific">Cylicocyclus nassatus</name>
    <name type="common">Nematode worm</name>
    <dbReference type="NCBI Taxonomy" id="53992"/>
    <lineage>
        <taxon>Eukaryota</taxon>
        <taxon>Metazoa</taxon>
        <taxon>Ecdysozoa</taxon>
        <taxon>Nematoda</taxon>
        <taxon>Chromadorea</taxon>
        <taxon>Rhabditida</taxon>
        <taxon>Rhabditina</taxon>
        <taxon>Rhabditomorpha</taxon>
        <taxon>Strongyloidea</taxon>
        <taxon>Strongylidae</taxon>
        <taxon>Cylicocyclus</taxon>
    </lineage>
</organism>
<dbReference type="Proteomes" id="UP001176961">
    <property type="component" value="Unassembled WGS sequence"/>
</dbReference>
<name>A0AA36MCA8_CYLNA</name>
<dbReference type="PANTHER" id="PTHR46709">
    <property type="entry name" value="PROTEIN CBG23488-RELATED"/>
    <property type="match status" value="1"/>
</dbReference>
<reference evidence="1" key="1">
    <citation type="submission" date="2023-07" db="EMBL/GenBank/DDBJ databases">
        <authorList>
            <consortium name="CYATHOMIX"/>
        </authorList>
    </citation>
    <scope>NUCLEOTIDE SEQUENCE</scope>
    <source>
        <strain evidence="1">N/A</strain>
    </source>
</reference>
<keyword evidence="2" id="KW-1185">Reference proteome</keyword>
<gene>
    <name evidence="1" type="ORF">CYNAS_LOCUS16280</name>
</gene>
<protein>
    <submittedName>
        <fullName evidence="1">Uncharacterized protein</fullName>
    </submittedName>
</protein>
<evidence type="ECO:0000313" key="2">
    <source>
        <dbReference type="Proteomes" id="UP001176961"/>
    </source>
</evidence>